<dbReference type="NCBIfam" id="NF002133">
    <property type="entry name" value="PRK00971.1-2"/>
    <property type="match status" value="1"/>
</dbReference>
<dbReference type="EC" id="3.5.1.2" evidence="3 6"/>
<accession>A0A285X015</accession>
<dbReference type="InterPro" id="IPR012338">
    <property type="entry name" value="Beta-lactam/transpept-like"/>
</dbReference>
<dbReference type="PANTHER" id="PTHR12544:SF29">
    <property type="entry name" value="GLUTAMINASE"/>
    <property type="match status" value="1"/>
</dbReference>
<dbReference type="SUPFAM" id="SSF56601">
    <property type="entry name" value="beta-lactamase/transpeptidase-like"/>
    <property type="match status" value="1"/>
</dbReference>
<evidence type="ECO:0000256" key="2">
    <source>
        <dbReference type="ARBA" id="ARBA00011881"/>
    </source>
</evidence>
<evidence type="ECO:0000256" key="4">
    <source>
        <dbReference type="ARBA" id="ARBA00022801"/>
    </source>
</evidence>
<dbReference type="EMBL" id="OCMF01000001">
    <property type="protein sequence ID" value="SOC78675.1"/>
    <property type="molecule type" value="Genomic_DNA"/>
</dbReference>
<keyword evidence="8" id="KW-1185">Reference proteome</keyword>
<dbReference type="GO" id="GO:0006543">
    <property type="term" value="P:L-glutamine catabolic process"/>
    <property type="evidence" value="ECO:0007669"/>
    <property type="project" value="TreeGrafter"/>
</dbReference>
<sequence>MTSHNVDYQKILNQIGQEFADKPRSGKVASYIPELAKVPADKYGMHLYDLNGNNYCFGDSNERFSIQSISKVFTLSLAMKVVGDQLWNRVGVEPSGDPFNSLSQLENDSGIPRNPYINAGAMVVADVLVSNFTNPKAALLAFLHEITGDTSIDFDPVVAASERSEGYRNYAMVNYLKSFGNIENSVEDVLDFYFHQCSISMSCRDLSNAFIIFANDGKVMGSDREFLTGRQVKRINALMQTCGFYDEAGEFSFEVGLPGKSGVGGGIVAVHPERFAVTVWSPPLNPKGNSALGMASLERLTTLTGFSIF</sequence>
<feature type="binding site" evidence="6">
    <location>
        <position position="245"/>
    </location>
    <ligand>
        <name>substrate</name>
    </ligand>
</feature>
<feature type="binding site" evidence="6">
    <location>
        <position position="162"/>
    </location>
    <ligand>
        <name>substrate</name>
    </ligand>
</feature>
<evidence type="ECO:0000256" key="3">
    <source>
        <dbReference type="ARBA" id="ARBA00012918"/>
    </source>
</evidence>
<dbReference type="Gene3D" id="3.40.710.10">
    <property type="entry name" value="DD-peptidase/beta-lactamase superfamily"/>
    <property type="match status" value="1"/>
</dbReference>
<keyword evidence="4 6" id="KW-0378">Hydrolase</keyword>
<organism evidence="7 8">
    <name type="scientific">Salinimicrobium sediminis</name>
    <dbReference type="NCBI Taxonomy" id="1343891"/>
    <lineage>
        <taxon>Bacteria</taxon>
        <taxon>Pseudomonadati</taxon>
        <taxon>Bacteroidota</taxon>
        <taxon>Flavobacteriia</taxon>
        <taxon>Flavobacteriales</taxon>
        <taxon>Flavobacteriaceae</taxon>
        <taxon>Salinimicrobium</taxon>
    </lineage>
</organism>
<dbReference type="NCBIfam" id="TIGR03814">
    <property type="entry name" value="Gln_ase"/>
    <property type="match status" value="1"/>
</dbReference>
<evidence type="ECO:0000256" key="5">
    <source>
        <dbReference type="ARBA" id="ARBA00049534"/>
    </source>
</evidence>
<gene>
    <name evidence="6" type="primary">glsA</name>
    <name evidence="7" type="ORF">SAMN06296241_0187</name>
</gene>
<feature type="binding site" evidence="6">
    <location>
        <position position="193"/>
    </location>
    <ligand>
        <name>substrate</name>
    </ligand>
</feature>
<comment type="subunit">
    <text evidence="2 6">Homotetramer.</text>
</comment>
<dbReference type="OrthoDB" id="9788822at2"/>
<dbReference type="GO" id="GO:0004359">
    <property type="term" value="F:glutaminase activity"/>
    <property type="evidence" value="ECO:0007669"/>
    <property type="project" value="UniProtKB-UniRule"/>
</dbReference>
<dbReference type="FunFam" id="3.40.710.10:FF:000005">
    <property type="entry name" value="Glutaminase"/>
    <property type="match status" value="1"/>
</dbReference>
<evidence type="ECO:0000313" key="8">
    <source>
        <dbReference type="Proteomes" id="UP000219193"/>
    </source>
</evidence>
<dbReference type="Pfam" id="PF04960">
    <property type="entry name" value="Glutaminase"/>
    <property type="match status" value="1"/>
</dbReference>
<proteinExistence type="inferred from homology"/>
<evidence type="ECO:0000313" key="7">
    <source>
        <dbReference type="EMBL" id="SOC78675.1"/>
    </source>
</evidence>
<protein>
    <recommendedName>
        <fullName evidence="3 6">Glutaminase</fullName>
        <ecNumber evidence="3 6">3.5.1.2</ecNumber>
    </recommendedName>
</protein>
<dbReference type="RefSeq" id="WP_097054479.1">
    <property type="nucleotide sequence ID" value="NZ_OCMF01000001.1"/>
</dbReference>
<feature type="binding site" evidence="6">
    <location>
        <position position="169"/>
    </location>
    <ligand>
        <name>substrate</name>
    </ligand>
</feature>
<name>A0A285X015_9FLAO</name>
<dbReference type="PANTHER" id="PTHR12544">
    <property type="entry name" value="GLUTAMINASE"/>
    <property type="match status" value="1"/>
</dbReference>
<feature type="binding site" evidence="6">
    <location>
        <position position="68"/>
    </location>
    <ligand>
        <name>substrate</name>
    </ligand>
</feature>
<evidence type="ECO:0000256" key="6">
    <source>
        <dbReference type="HAMAP-Rule" id="MF_00313"/>
    </source>
</evidence>
<keyword evidence="6" id="KW-0007">Acetylation</keyword>
<comment type="similarity">
    <text evidence="1 6">Belongs to the glutaminase family.</text>
</comment>
<feature type="binding site" evidence="6">
    <location>
        <position position="118"/>
    </location>
    <ligand>
        <name>substrate</name>
    </ligand>
</feature>
<dbReference type="AlphaFoldDB" id="A0A285X015"/>
<dbReference type="HAMAP" id="MF_00313">
    <property type="entry name" value="Glutaminase"/>
    <property type="match status" value="1"/>
</dbReference>
<feature type="binding site" evidence="6">
    <location>
        <position position="263"/>
    </location>
    <ligand>
        <name>substrate</name>
    </ligand>
</feature>
<dbReference type="Proteomes" id="UP000219193">
    <property type="component" value="Unassembled WGS sequence"/>
</dbReference>
<dbReference type="InterPro" id="IPR015868">
    <property type="entry name" value="Glutaminase"/>
</dbReference>
<comment type="catalytic activity">
    <reaction evidence="5 6">
        <text>L-glutamine + H2O = L-glutamate + NH4(+)</text>
        <dbReference type="Rhea" id="RHEA:15889"/>
        <dbReference type="ChEBI" id="CHEBI:15377"/>
        <dbReference type="ChEBI" id="CHEBI:28938"/>
        <dbReference type="ChEBI" id="CHEBI:29985"/>
        <dbReference type="ChEBI" id="CHEBI:58359"/>
        <dbReference type="EC" id="3.5.1.2"/>
    </reaction>
</comment>
<dbReference type="GO" id="GO:0006537">
    <property type="term" value="P:glutamate biosynthetic process"/>
    <property type="evidence" value="ECO:0007669"/>
    <property type="project" value="TreeGrafter"/>
</dbReference>
<reference evidence="8" key="1">
    <citation type="submission" date="2017-09" db="EMBL/GenBank/DDBJ databases">
        <authorList>
            <person name="Varghese N."/>
            <person name="Submissions S."/>
        </authorList>
    </citation>
    <scope>NUCLEOTIDE SEQUENCE [LARGE SCALE GENOMIC DNA]</scope>
    <source>
        <strain evidence="8">CGMCC 1.12641</strain>
    </source>
</reference>
<evidence type="ECO:0000256" key="1">
    <source>
        <dbReference type="ARBA" id="ARBA00011076"/>
    </source>
</evidence>